<gene>
    <name evidence="2" type="ORF">SBF1_380017</name>
</gene>
<evidence type="ECO:0000313" key="2">
    <source>
        <dbReference type="EMBL" id="SPF47156.1"/>
    </source>
</evidence>
<keyword evidence="1" id="KW-0812">Transmembrane</keyword>
<organism evidence="2 3">
    <name type="scientific">Candidatus Desulfosporosinus infrequens</name>
    <dbReference type="NCBI Taxonomy" id="2043169"/>
    <lineage>
        <taxon>Bacteria</taxon>
        <taxon>Bacillati</taxon>
        <taxon>Bacillota</taxon>
        <taxon>Clostridia</taxon>
        <taxon>Eubacteriales</taxon>
        <taxon>Desulfitobacteriaceae</taxon>
        <taxon>Desulfosporosinus</taxon>
    </lineage>
</organism>
<protein>
    <recommendedName>
        <fullName evidence="4">LPXTG cell wall anchor domain-containing protein</fullName>
    </recommendedName>
</protein>
<reference evidence="3" key="1">
    <citation type="submission" date="2018-02" db="EMBL/GenBank/DDBJ databases">
        <authorList>
            <person name="Hausmann B."/>
        </authorList>
    </citation>
    <scope>NUCLEOTIDE SEQUENCE [LARGE SCALE GENOMIC DNA]</scope>
    <source>
        <strain evidence="3">Peat soil MAG SbF1</strain>
    </source>
</reference>
<evidence type="ECO:0000256" key="1">
    <source>
        <dbReference type="SAM" id="Phobius"/>
    </source>
</evidence>
<keyword evidence="1" id="KW-0472">Membrane</keyword>
<feature type="transmembrane region" description="Helical" evidence="1">
    <location>
        <begin position="16"/>
        <end position="36"/>
    </location>
</feature>
<keyword evidence="1" id="KW-1133">Transmembrane helix</keyword>
<evidence type="ECO:0000313" key="3">
    <source>
        <dbReference type="Proteomes" id="UP000238916"/>
    </source>
</evidence>
<proteinExistence type="predicted"/>
<sequence>MNQIQNTQQNNSNFSFAPLIGVVALIGIGTGAFVILRKGKVG</sequence>
<dbReference type="Proteomes" id="UP000238916">
    <property type="component" value="Unassembled WGS sequence"/>
</dbReference>
<accession>A0A2U3L5G5</accession>
<dbReference type="EMBL" id="OMOF01000312">
    <property type="protein sequence ID" value="SPF47156.1"/>
    <property type="molecule type" value="Genomic_DNA"/>
</dbReference>
<dbReference type="AlphaFoldDB" id="A0A2U3L5G5"/>
<evidence type="ECO:0008006" key="4">
    <source>
        <dbReference type="Google" id="ProtNLM"/>
    </source>
</evidence>
<name>A0A2U3L5G5_9FIRM</name>